<feature type="domain" description="Glucosamine/galactosamine-6-phosphate isomerase" evidence="8">
    <location>
        <begin position="13"/>
        <end position="242"/>
    </location>
</feature>
<evidence type="ECO:0000256" key="3">
    <source>
        <dbReference type="ARBA" id="ARBA00004961"/>
    </source>
</evidence>
<reference evidence="9 10" key="1">
    <citation type="submission" date="2019-02" db="EMBL/GenBank/DDBJ databases">
        <title>Deep-cultivation of Planctomycetes and their phenomic and genomic characterization uncovers novel biology.</title>
        <authorList>
            <person name="Wiegand S."/>
            <person name="Jogler M."/>
            <person name="Boedeker C."/>
            <person name="Pinto D."/>
            <person name="Vollmers J."/>
            <person name="Rivas-Marin E."/>
            <person name="Kohn T."/>
            <person name="Peeters S.H."/>
            <person name="Heuer A."/>
            <person name="Rast P."/>
            <person name="Oberbeckmann S."/>
            <person name="Bunk B."/>
            <person name="Jeske O."/>
            <person name="Meyerdierks A."/>
            <person name="Storesund J.E."/>
            <person name="Kallscheuer N."/>
            <person name="Luecker S."/>
            <person name="Lage O.M."/>
            <person name="Pohl T."/>
            <person name="Merkel B.J."/>
            <person name="Hornburger P."/>
            <person name="Mueller R.-W."/>
            <person name="Bruemmer F."/>
            <person name="Labrenz M."/>
            <person name="Spormann A.M."/>
            <person name="Op den Camp H."/>
            <person name="Overmann J."/>
            <person name="Amann R."/>
            <person name="Jetten M.S.M."/>
            <person name="Mascher T."/>
            <person name="Medema M.H."/>
            <person name="Devos D.P."/>
            <person name="Kaster A.-K."/>
            <person name="Ovreas L."/>
            <person name="Rohde M."/>
            <person name="Galperin M.Y."/>
            <person name="Jogler C."/>
        </authorList>
    </citation>
    <scope>NUCLEOTIDE SEQUENCE [LARGE SCALE GENOMIC DNA]</scope>
    <source>
        <strain evidence="9 10">KS4</strain>
    </source>
</reference>
<organism evidence="9 10">
    <name type="scientific">Poriferisphaera corsica</name>
    <dbReference type="NCBI Taxonomy" id="2528020"/>
    <lineage>
        <taxon>Bacteria</taxon>
        <taxon>Pseudomonadati</taxon>
        <taxon>Planctomycetota</taxon>
        <taxon>Phycisphaerae</taxon>
        <taxon>Phycisphaerales</taxon>
        <taxon>Phycisphaeraceae</taxon>
        <taxon>Poriferisphaera</taxon>
    </lineage>
</organism>
<evidence type="ECO:0000256" key="5">
    <source>
        <dbReference type="ARBA" id="ARBA00013198"/>
    </source>
</evidence>
<protein>
    <recommendedName>
        <fullName evidence="6 7">6-phosphogluconolactonase</fullName>
        <shortName evidence="7">6PGL</shortName>
        <ecNumber evidence="5 7">3.1.1.31</ecNumber>
    </recommendedName>
</protein>
<dbReference type="InterPro" id="IPR005900">
    <property type="entry name" value="6-phosphogluconolactonase_DevB"/>
</dbReference>
<comment type="function">
    <text evidence="2 7">Hydrolysis of 6-phosphogluconolactone to 6-phosphogluconate.</text>
</comment>
<gene>
    <name evidence="7 9" type="primary">pgl</name>
    <name evidence="9" type="ORF">KS4_22160</name>
</gene>
<accession>A0A517YVA3</accession>
<evidence type="ECO:0000256" key="6">
    <source>
        <dbReference type="ARBA" id="ARBA00020337"/>
    </source>
</evidence>
<dbReference type="EMBL" id="CP036425">
    <property type="protein sequence ID" value="QDU34154.1"/>
    <property type="molecule type" value="Genomic_DNA"/>
</dbReference>
<dbReference type="GO" id="GO:0006098">
    <property type="term" value="P:pentose-phosphate shunt"/>
    <property type="evidence" value="ECO:0007669"/>
    <property type="project" value="UniProtKB-UniPathway"/>
</dbReference>
<evidence type="ECO:0000256" key="2">
    <source>
        <dbReference type="ARBA" id="ARBA00002681"/>
    </source>
</evidence>
<keyword evidence="10" id="KW-1185">Reference proteome</keyword>
<comment type="pathway">
    <text evidence="3 7">Carbohydrate degradation; pentose phosphate pathway; D-ribulose 5-phosphate from D-glucose 6-phosphate (oxidative stage): step 2/3.</text>
</comment>
<dbReference type="OrthoDB" id="9810967at2"/>
<name>A0A517YVA3_9BACT</name>
<evidence type="ECO:0000313" key="10">
    <source>
        <dbReference type="Proteomes" id="UP000317369"/>
    </source>
</evidence>
<dbReference type="CDD" id="cd01400">
    <property type="entry name" value="6PGL"/>
    <property type="match status" value="1"/>
</dbReference>
<evidence type="ECO:0000256" key="4">
    <source>
        <dbReference type="ARBA" id="ARBA00010662"/>
    </source>
</evidence>
<dbReference type="SUPFAM" id="SSF100950">
    <property type="entry name" value="NagB/RpiA/CoA transferase-like"/>
    <property type="match status" value="1"/>
</dbReference>
<comment type="catalytic activity">
    <reaction evidence="1 7">
        <text>6-phospho-D-glucono-1,5-lactone + H2O = 6-phospho-D-gluconate + H(+)</text>
        <dbReference type="Rhea" id="RHEA:12556"/>
        <dbReference type="ChEBI" id="CHEBI:15377"/>
        <dbReference type="ChEBI" id="CHEBI:15378"/>
        <dbReference type="ChEBI" id="CHEBI:57955"/>
        <dbReference type="ChEBI" id="CHEBI:58759"/>
        <dbReference type="EC" id="3.1.1.31"/>
    </reaction>
</comment>
<evidence type="ECO:0000259" key="8">
    <source>
        <dbReference type="Pfam" id="PF01182"/>
    </source>
</evidence>
<dbReference type="Gene3D" id="3.40.50.1360">
    <property type="match status" value="1"/>
</dbReference>
<sequence>MLKLPGKIVHTKEKDDLYHELAIALIAHSQKAIKDRGVFHLALSGGSTPEPFYTDLIIDPRYRGIPWEQTHVWIVDERRVDEHDDKSNIKMIRESLVAHVPIPDEQIHSMHAAADHADDDYEIELRKVFGEADGEVGELRLDFVVLGMGDDCHTASLFPNSGAIDETDRLIVINEGANVTPPDRVTMTFPLLNAARYLAVLVTGKKKFDALERVATLNQLGHQDVHNVPISGIKPELGELVWYVDHPALLGE</sequence>
<dbReference type="GO" id="GO:0005975">
    <property type="term" value="P:carbohydrate metabolic process"/>
    <property type="evidence" value="ECO:0007669"/>
    <property type="project" value="UniProtKB-UniRule"/>
</dbReference>
<evidence type="ECO:0000256" key="7">
    <source>
        <dbReference type="RuleBase" id="RU365095"/>
    </source>
</evidence>
<dbReference type="Proteomes" id="UP000317369">
    <property type="component" value="Chromosome"/>
</dbReference>
<dbReference type="AlphaFoldDB" id="A0A517YVA3"/>
<dbReference type="Pfam" id="PF01182">
    <property type="entry name" value="Glucosamine_iso"/>
    <property type="match status" value="1"/>
</dbReference>
<dbReference type="InterPro" id="IPR006148">
    <property type="entry name" value="Glc/Gal-6P_isomerase"/>
</dbReference>
<dbReference type="UniPathway" id="UPA00115">
    <property type="reaction ID" value="UER00409"/>
</dbReference>
<dbReference type="RefSeq" id="WP_145077770.1">
    <property type="nucleotide sequence ID" value="NZ_CP036425.1"/>
</dbReference>
<proteinExistence type="inferred from homology"/>
<dbReference type="KEGG" id="pcor:KS4_22160"/>
<evidence type="ECO:0000256" key="1">
    <source>
        <dbReference type="ARBA" id="ARBA00000832"/>
    </source>
</evidence>
<comment type="similarity">
    <text evidence="4 7">Belongs to the glucosamine/galactosamine-6-phosphate isomerase family. 6-phosphogluconolactonase subfamily.</text>
</comment>
<dbReference type="GO" id="GO:0017057">
    <property type="term" value="F:6-phosphogluconolactonase activity"/>
    <property type="evidence" value="ECO:0007669"/>
    <property type="project" value="UniProtKB-UniRule"/>
</dbReference>
<dbReference type="PANTHER" id="PTHR11054:SF0">
    <property type="entry name" value="6-PHOSPHOGLUCONOLACTONASE"/>
    <property type="match status" value="1"/>
</dbReference>
<dbReference type="NCBIfam" id="TIGR01198">
    <property type="entry name" value="pgl"/>
    <property type="match status" value="1"/>
</dbReference>
<dbReference type="InterPro" id="IPR039104">
    <property type="entry name" value="6PGL"/>
</dbReference>
<keyword evidence="7 9" id="KW-0378">Hydrolase</keyword>
<dbReference type="EC" id="3.1.1.31" evidence="5 7"/>
<dbReference type="InterPro" id="IPR037171">
    <property type="entry name" value="NagB/RpiA_transferase-like"/>
</dbReference>
<dbReference type="PANTHER" id="PTHR11054">
    <property type="entry name" value="6-PHOSPHOGLUCONOLACTONASE"/>
    <property type="match status" value="1"/>
</dbReference>
<evidence type="ECO:0000313" key="9">
    <source>
        <dbReference type="EMBL" id="QDU34154.1"/>
    </source>
</evidence>